<sequence length="76" mass="8502">MFPLELDAETSILAQCFFCYISVHKKPHKVKVHIATVAPEFNVTPWPKQKSAKNRAQNSVQSISSLKITQGQKCSS</sequence>
<organism evidence="1 2">
    <name type="scientific">Dissostichus mawsoni</name>
    <name type="common">Antarctic cod</name>
    <dbReference type="NCBI Taxonomy" id="36200"/>
    <lineage>
        <taxon>Eukaryota</taxon>
        <taxon>Metazoa</taxon>
        <taxon>Chordata</taxon>
        <taxon>Craniata</taxon>
        <taxon>Vertebrata</taxon>
        <taxon>Euteleostomi</taxon>
        <taxon>Actinopterygii</taxon>
        <taxon>Neopterygii</taxon>
        <taxon>Teleostei</taxon>
        <taxon>Neoteleostei</taxon>
        <taxon>Acanthomorphata</taxon>
        <taxon>Eupercaria</taxon>
        <taxon>Perciformes</taxon>
        <taxon>Notothenioidei</taxon>
        <taxon>Nototheniidae</taxon>
        <taxon>Dissostichus</taxon>
    </lineage>
</organism>
<evidence type="ECO:0000313" key="1">
    <source>
        <dbReference type="EMBL" id="KAF3843311.1"/>
    </source>
</evidence>
<keyword evidence="2" id="KW-1185">Reference proteome</keyword>
<accession>A0A7J5Y2R4</accession>
<name>A0A7J5Y2R4_DISMA</name>
<dbReference type="Proteomes" id="UP000518266">
    <property type="component" value="Unassembled WGS sequence"/>
</dbReference>
<dbReference type="EMBL" id="JAAKFY010000018">
    <property type="protein sequence ID" value="KAF3843311.1"/>
    <property type="molecule type" value="Genomic_DNA"/>
</dbReference>
<evidence type="ECO:0000313" key="2">
    <source>
        <dbReference type="Proteomes" id="UP000518266"/>
    </source>
</evidence>
<reference evidence="1 2" key="1">
    <citation type="submission" date="2020-03" db="EMBL/GenBank/DDBJ databases">
        <title>Dissostichus mawsoni Genome sequencing and assembly.</title>
        <authorList>
            <person name="Park H."/>
        </authorList>
    </citation>
    <scope>NUCLEOTIDE SEQUENCE [LARGE SCALE GENOMIC DNA]</scope>
    <source>
        <strain evidence="1">DM0001</strain>
        <tissue evidence="1">Muscle</tissue>
    </source>
</reference>
<dbReference type="AlphaFoldDB" id="A0A7J5Y2R4"/>
<protein>
    <submittedName>
        <fullName evidence="1">Uncharacterized protein</fullName>
    </submittedName>
</protein>
<proteinExistence type="predicted"/>
<gene>
    <name evidence="1" type="ORF">F7725_002160</name>
</gene>
<comment type="caution">
    <text evidence="1">The sequence shown here is derived from an EMBL/GenBank/DDBJ whole genome shotgun (WGS) entry which is preliminary data.</text>
</comment>